<dbReference type="PRINTS" id="PR00153">
    <property type="entry name" value="CSAPPISMRASE"/>
</dbReference>
<dbReference type="Pfam" id="PF00160">
    <property type="entry name" value="Pro_isomerase"/>
    <property type="match status" value="1"/>
</dbReference>
<comment type="function">
    <text evidence="2 5">PPIases accelerate the folding of proteins. It catalyzes the cis-trans isomerization of proline imidic peptide bonds in oligopeptides.</text>
</comment>
<dbReference type="CDD" id="cd00317">
    <property type="entry name" value="cyclophilin"/>
    <property type="match status" value="1"/>
</dbReference>
<dbReference type="PROSITE" id="PS51257">
    <property type="entry name" value="PROKAR_LIPOPROTEIN"/>
    <property type="match status" value="1"/>
</dbReference>
<dbReference type="InterPro" id="IPR029000">
    <property type="entry name" value="Cyclophilin-like_dom_sf"/>
</dbReference>
<evidence type="ECO:0000256" key="4">
    <source>
        <dbReference type="ARBA" id="ARBA00023235"/>
    </source>
</evidence>
<protein>
    <recommendedName>
        <fullName evidence="5">Peptidyl-prolyl cis-trans isomerase</fullName>
        <shortName evidence="5">PPIase</shortName>
        <ecNumber evidence="5">5.2.1.8</ecNumber>
    </recommendedName>
</protein>
<proteinExistence type="inferred from homology"/>
<feature type="domain" description="PPIase cyclophilin-type" evidence="6">
    <location>
        <begin position="71"/>
        <end position="213"/>
    </location>
</feature>
<reference evidence="7" key="1">
    <citation type="submission" date="2022-08" db="EMBL/GenBank/DDBJ databases">
        <title>The genomic sequence of strain Paenibacillus sp. SCIV0701.</title>
        <authorList>
            <person name="Zhao H."/>
        </authorList>
    </citation>
    <scope>NUCLEOTIDE SEQUENCE</scope>
    <source>
        <strain evidence="7">SCIV0701</strain>
    </source>
</reference>
<evidence type="ECO:0000256" key="1">
    <source>
        <dbReference type="ARBA" id="ARBA00000971"/>
    </source>
</evidence>
<gene>
    <name evidence="7" type="ORF">NQZ67_03310</name>
</gene>
<evidence type="ECO:0000259" key="6">
    <source>
        <dbReference type="PROSITE" id="PS50072"/>
    </source>
</evidence>
<name>A0A9X2MLM1_9BACL</name>
<keyword evidence="4 5" id="KW-0413">Isomerase</keyword>
<sequence>MSIRRRALWFHSLCLIGIALLLAGCGSNGDSVAVSDGASGAAGKALSWNKAPELSIDLDKHYEAVVTTSKGRFTIALDAKNTPVTVNNFVFLAEEGFYNGLSFHSIIESFMIQTGDPKGNGTGNAGYRIPDELDAEARYEEGAVAMFNTGSPNTGSSQFFICTGPEASNLDRQPNYTIFGKVTEGMDVVRAIAKTPSKDGKPLEQVLIETVTIQQS</sequence>
<comment type="catalytic activity">
    <reaction evidence="1 5">
        <text>[protein]-peptidylproline (omega=180) = [protein]-peptidylproline (omega=0)</text>
        <dbReference type="Rhea" id="RHEA:16237"/>
        <dbReference type="Rhea" id="RHEA-COMP:10747"/>
        <dbReference type="Rhea" id="RHEA-COMP:10748"/>
        <dbReference type="ChEBI" id="CHEBI:83833"/>
        <dbReference type="ChEBI" id="CHEBI:83834"/>
        <dbReference type="EC" id="5.2.1.8"/>
    </reaction>
</comment>
<evidence type="ECO:0000313" key="8">
    <source>
        <dbReference type="Proteomes" id="UP001141950"/>
    </source>
</evidence>
<dbReference type="Gene3D" id="2.40.100.10">
    <property type="entry name" value="Cyclophilin-like"/>
    <property type="match status" value="1"/>
</dbReference>
<dbReference type="AlphaFoldDB" id="A0A9X2MLM1"/>
<dbReference type="SUPFAM" id="SSF50891">
    <property type="entry name" value="Cyclophilin-like"/>
    <property type="match status" value="1"/>
</dbReference>
<dbReference type="RefSeq" id="WP_257442751.1">
    <property type="nucleotide sequence ID" value="NZ_JANIPJ010000002.1"/>
</dbReference>
<dbReference type="InterPro" id="IPR002130">
    <property type="entry name" value="Cyclophilin-type_PPIase_dom"/>
</dbReference>
<comment type="similarity">
    <text evidence="5">Belongs to the cyclophilin-type PPIase family.</text>
</comment>
<feature type="signal peptide" evidence="5">
    <location>
        <begin position="1"/>
        <end position="23"/>
    </location>
</feature>
<evidence type="ECO:0000256" key="2">
    <source>
        <dbReference type="ARBA" id="ARBA00002388"/>
    </source>
</evidence>
<dbReference type="Proteomes" id="UP001141950">
    <property type="component" value="Unassembled WGS sequence"/>
</dbReference>
<dbReference type="EC" id="5.2.1.8" evidence="5"/>
<keyword evidence="3 5" id="KW-0697">Rotamase</keyword>
<dbReference type="PROSITE" id="PS50072">
    <property type="entry name" value="CSA_PPIASE_2"/>
    <property type="match status" value="1"/>
</dbReference>
<dbReference type="EMBL" id="JANIPJ010000002">
    <property type="protein sequence ID" value="MCR2802901.1"/>
    <property type="molecule type" value="Genomic_DNA"/>
</dbReference>
<keyword evidence="5" id="KW-0732">Signal</keyword>
<evidence type="ECO:0000313" key="7">
    <source>
        <dbReference type="EMBL" id="MCR2802901.1"/>
    </source>
</evidence>
<organism evidence="7 8">
    <name type="scientific">Paenibacillus soyae</name>
    <dbReference type="NCBI Taxonomy" id="2969249"/>
    <lineage>
        <taxon>Bacteria</taxon>
        <taxon>Bacillati</taxon>
        <taxon>Bacillota</taxon>
        <taxon>Bacilli</taxon>
        <taxon>Bacillales</taxon>
        <taxon>Paenibacillaceae</taxon>
        <taxon>Paenibacillus</taxon>
    </lineage>
</organism>
<feature type="chain" id="PRO_5041011733" description="Peptidyl-prolyl cis-trans isomerase" evidence="5">
    <location>
        <begin position="24"/>
        <end position="216"/>
    </location>
</feature>
<comment type="caution">
    <text evidence="7">The sequence shown here is derived from an EMBL/GenBank/DDBJ whole genome shotgun (WGS) entry which is preliminary data.</text>
</comment>
<dbReference type="InterPro" id="IPR044666">
    <property type="entry name" value="Cyclophilin_A-like"/>
</dbReference>
<dbReference type="PANTHER" id="PTHR45625">
    <property type="entry name" value="PEPTIDYL-PROLYL CIS-TRANS ISOMERASE-RELATED"/>
    <property type="match status" value="1"/>
</dbReference>
<keyword evidence="8" id="KW-1185">Reference proteome</keyword>
<dbReference type="PANTHER" id="PTHR45625:SF4">
    <property type="entry name" value="PEPTIDYLPROLYL ISOMERASE DOMAIN AND WD REPEAT-CONTAINING PROTEIN 1"/>
    <property type="match status" value="1"/>
</dbReference>
<evidence type="ECO:0000256" key="5">
    <source>
        <dbReference type="RuleBase" id="RU363019"/>
    </source>
</evidence>
<accession>A0A9X2MLM1</accession>
<dbReference type="GO" id="GO:0003755">
    <property type="term" value="F:peptidyl-prolyl cis-trans isomerase activity"/>
    <property type="evidence" value="ECO:0007669"/>
    <property type="project" value="UniProtKB-UniRule"/>
</dbReference>
<evidence type="ECO:0000256" key="3">
    <source>
        <dbReference type="ARBA" id="ARBA00023110"/>
    </source>
</evidence>